<feature type="domain" description="Alpha/beta hydrolase fold-3" evidence="3">
    <location>
        <begin position="362"/>
        <end position="579"/>
    </location>
</feature>
<keyword evidence="5" id="KW-1185">Reference proteome</keyword>
<dbReference type="GO" id="GO:0004806">
    <property type="term" value="F:triacylglycerol lipase activity"/>
    <property type="evidence" value="ECO:0007669"/>
    <property type="project" value="TreeGrafter"/>
</dbReference>
<dbReference type="Pfam" id="PF07859">
    <property type="entry name" value="Abhydrolase_3"/>
    <property type="match status" value="1"/>
</dbReference>
<gene>
    <name evidence="4" type="ORF">PPERSA_06551</name>
</gene>
<evidence type="ECO:0000256" key="1">
    <source>
        <dbReference type="ARBA" id="ARBA00010515"/>
    </source>
</evidence>
<organism evidence="4 5">
    <name type="scientific">Pseudocohnilembus persalinus</name>
    <name type="common">Ciliate</name>
    <dbReference type="NCBI Taxonomy" id="266149"/>
    <lineage>
        <taxon>Eukaryota</taxon>
        <taxon>Sar</taxon>
        <taxon>Alveolata</taxon>
        <taxon>Ciliophora</taxon>
        <taxon>Intramacronucleata</taxon>
        <taxon>Oligohymenophorea</taxon>
        <taxon>Scuticociliatia</taxon>
        <taxon>Philasterida</taxon>
        <taxon>Pseudocohnilembidae</taxon>
        <taxon>Pseudocohnilembus</taxon>
    </lineage>
</organism>
<dbReference type="Proteomes" id="UP000054937">
    <property type="component" value="Unassembled WGS sequence"/>
</dbReference>
<name>A0A0V0QSM9_PSEPJ</name>
<dbReference type="GO" id="GO:0004771">
    <property type="term" value="F:sterol ester esterase activity"/>
    <property type="evidence" value="ECO:0007669"/>
    <property type="project" value="TreeGrafter"/>
</dbReference>
<dbReference type="InterPro" id="IPR029058">
    <property type="entry name" value="AB_hydrolase_fold"/>
</dbReference>
<dbReference type="PANTHER" id="PTHR23025:SF3">
    <property type="entry name" value="HORMONE-SENSITIVE LIPASE"/>
    <property type="match status" value="1"/>
</dbReference>
<evidence type="ECO:0000313" key="4">
    <source>
        <dbReference type="EMBL" id="KRX04917.1"/>
    </source>
</evidence>
<evidence type="ECO:0000259" key="3">
    <source>
        <dbReference type="Pfam" id="PF07859"/>
    </source>
</evidence>
<dbReference type="OrthoDB" id="408631at2759"/>
<dbReference type="InterPro" id="IPR002168">
    <property type="entry name" value="Lipase_GDXG_HIS_AS"/>
</dbReference>
<evidence type="ECO:0000313" key="5">
    <source>
        <dbReference type="Proteomes" id="UP000054937"/>
    </source>
</evidence>
<dbReference type="GO" id="GO:0019433">
    <property type="term" value="P:triglyceride catabolic process"/>
    <property type="evidence" value="ECO:0007669"/>
    <property type="project" value="TreeGrafter"/>
</dbReference>
<dbReference type="InParanoid" id="A0A0V0QSM9"/>
<proteinExistence type="inferred from homology"/>
<protein>
    <recommendedName>
        <fullName evidence="3">Alpha/beta hydrolase fold-3 domain-containing protein</fullName>
    </recommendedName>
</protein>
<dbReference type="GO" id="GO:0005829">
    <property type="term" value="C:cytosol"/>
    <property type="evidence" value="ECO:0007669"/>
    <property type="project" value="TreeGrafter"/>
</dbReference>
<dbReference type="PANTHER" id="PTHR23025">
    <property type="entry name" value="TRIACYLGLYCEROL LIPASE"/>
    <property type="match status" value="1"/>
</dbReference>
<reference evidence="4 5" key="1">
    <citation type="journal article" date="2015" name="Sci. Rep.">
        <title>Genome of the facultative scuticociliatosis pathogen Pseudocohnilembus persalinus provides insight into its virulence through horizontal gene transfer.</title>
        <authorList>
            <person name="Xiong J."/>
            <person name="Wang G."/>
            <person name="Cheng J."/>
            <person name="Tian M."/>
            <person name="Pan X."/>
            <person name="Warren A."/>
            <person name="Jiang C."/>
            <person name="Yuan D."/>
            <person name="Miao W."/>
        </authorList>
    </citation>
    <scope>NUCLEOTIDE SEQUENCE [LARGE SCALE GENOMIC DNA]</scope>
    <source>
        <strain evidence="4">36N120E</strain>
    </source>
</reference>
<comment type="caution">
    <text evidence="4">The sequence shown here is derived from an EMBL/GenBank/DDBJ whole genome shotgun (WGS) entry which is preliminary data.</text>
</comment>
<comment type="similarity">
    <text evidence="1">Belongs to the 'GDXG' lipolytic enzyme family.</text>
</comment>
<dbReference type="AlphaFoldDB" id="A0A0V0QSM9"/>
<accession>A0A0V0QSM9</accession>
<evidence type="ECO:0000256" key="2">
    <source>
        <dbReference type="ARBA" id="ARBA00022801"/>
    </source>
</evidence>
<dbReference type="InterPro" id="IPR013094">
    <property type="entry name" value="AB_hydrolase_3"/>
</dbReference>
<dbReference type="SUPFAM" id="SSF53474">
    <property type="entry name" value="alpha/beta-Hydrolases"/>
    <property type="match status" value="1"/>
</dbReference>
<dbReference type="PROSITE" id="PS01173">
    <property type="entry name" value="LIPASE_GDXG_HIS"/>
    <property type="match status" value="1"/>
</dbReference>
<dbReference type="Gene3D" id="3.40.50.1820">
    <property type="entry name" value="alpha/beta hydrolase"/>
    <property type="match status" value="1"/>
</dbReference>
<sequence length="616" mass="72528">MQNKINNPNMILPKRTHIVHYPISEFTETQNLIDNLKHIKKISTDLVQLYNINKRNNSKQYQESLQKLIFNLQVIQEQAELVLKQLNLKDRDQDEIFKECTKDIELHVDIKHNGCQKQYEKQQFIYTDKREINVLYLEILCGNLNKNFLGQLIKILKSSFNYIEKQIDQITYISQLFKFLHKFSVFSKLRIDKDDIIAQPPEKWQKIDEKIFYKTIIYDQKKLQRKMEQFQHYISLPLSVFHKSGSGANDANIFKNCYQLMLAGYYFFSKKDSINQTKKYLSDPYPSVVLNTWKGLDDVFPMKMWNNFNKPFIKYDEVFYFYKQYEEMNLDQINGWVQSGDFYQYEQMKMVPVVCDDHNHLIIHIHGGGWVSMSSESHSMYLRKWAKNPELKDTPIISIDYSLSPENQYPTALDDCWQTYLFIINNLDKHFNINPEKIIITGDSAGGNMAMGICQLCYKFNIKMPDGIFLSYPAFSLSFEKYSPSINYALIDFIAPFPFLEICKDMYLQDKKCNPDKDPLISPLLASDSFIKQLPPVKIAVGEEDLLKDDCIRFINKLVKNGHQNCFLVIYKALRHGYLNFDVPFVLPETRKCSSDGAIWMSEMLFKHNINQSVQI</sequence>
<dbReference type="EMBL" id="LDAU01000110">
    <property type="protein sequence ID" value="KRX04917.1"/>
    <property type="molecule type" value="Genomic_DNA"/>
</dbReference>
<keyword evidence="2" id="KW-0378">Hydrolase</keyword>